<comment type="caution">
    <text evidence="2">The sequence shown here is derived from an EMBL/GenBank/DDBJ whole genome shotgun (WGS) entry which is preliminary data.</text>
</comment>
<feature type="transmembrane region" description="Helical" evidence="1">
    <location>
        <begin position="50"/>
        <end position="68"/>
    </location>
</feature>
<dbReference type="Proteomes" id="UP000297646">
    <property type="component" value="Unassembled WGS sequence"/>
</dbReference>
<evidence type="ECO:0000313" key="2">
    <source>
        <dbReference type="EMBL" id="TGE75937.1"/>
    </source>
</evidence>
<evidence type="ECO:0000313" key="3">
    <source>
        <dbReference type="Proteomes" id="UP000297646"/>
    </source>
</evidence>
<sequence length="81" mass="9460">MVKNVNWQDKVVFYQKASVAILIDVLFATYIWRHVREAMLSNQPHEIKSLLLGMAFMFVIFMSFGAIFEAHDTMMKSENDD</sequence>
<gene>
    <name evidence="2" type="ORF">C6P11_00285</name>
</gene>
<protein>
    <submittedName>
        <fullName evidence="2">Uncharacterized protein</fullName>
    </submittedName>
</protein>
<evidence type="ECO:0000256" key="1">
    <source>
        <dbReference type="SAM" id="Phobius"/>
    </source>
</evidence>
<dbReference type="RefSeq" id="WP_135517906.1">
    <property type="nucleotide sequence ID" value="NZ_PVSN01000003.1"/>
</dbReference>
<dbReference type="EMBL" id="PVSN01000003">
    <property type="protein sequence ID" value="TGE75937.1"/>
    <property type="molecule type" value="Genomic_DNA"/>
</dbReference>
<proteinExistence type="predicted"/>
<feature type="transmembrane region" description="Helical" evidence="1">
    <location>
        <begin position="12"/>
        <end position="30"/>
    </location>
</feature>
<dbReference type="AlphaFoldDB" id="A0A4Z0S155"/>
<keyword evidence="1" id="KW-0812">Transmembrane</keyword>
<accession>A0A4Z0S155</accession>
<keyword evidence="1" id="KW-0472">Membrane</keyword>
<keyword evidence="1" id="KW-1133">Transmembrane helix</keyword>
<reference evidence="2 3" key="1">
    <citation type="submission" date="2018-03" db="EMBL/GenBank/DDBJ databases">
        <title>Genome sequencing of Weissella confusa isolates.</title>
        <authorList>
            <person name="Kajala I."/>
            <person name="Baruah R."/>
            <person name="Bergsveinson J."/>
            <person name="Juvonen R."/>
            <person name="Ziola B."/>
        </authorList>
    </citation>
    <scope>NUCLEOTIDE SEQUENCE [LARGE SCALE GENOMIC DNA]</scope>
    <source>
        <strain evidence="2 3">VTT E-062653</strain>
    </source>
</reference>
<organism evidence="2 3">
    <name type="scientific">Weissella confusa</name>
    <name type="common">Lactobacillus confusus</name>
    <dbReference type="NCBI Taxonomy" id="1583"/>
    <lineage>
        <taxon>Bacteria</taxon>
        <taxon>Bacillati</taxon>
        <taxon>Bacillota</taxon>
        <taxon>Bacilli</taxon>
        <taxon>Lactobacillales</taxon>
        <taxon>Lactobacillaceae</taxon>
        <taxon>Weissella</taxon>
    </lineage>
</organism>
<name>A0A4Z0S155_WEICO</name>